<keyword evidence="2" id="KW-1185">Reference proteome</keyword>
<evidence type="ECO:0000313" key="1">
    <source>
        <dbReference type="EMBL" id="MBB3191871.1"/>
    </source>
</evidence>
<evidence type="ECO:0000313" key="2">
    <source>
        <dbReference type="Proteomes" id="UP000547614"/>
    </source>
</evidence>
<proteinExistence type="predicted"/>
<dbReference type="RefSeq" id="WP_183326950.1">
    <property type="nucleotide sequence ID" value="NZ_JACHXP010000018.1"/>
</dbReference>
<dbReference type="Proteomes" id="UP000547614">
    <property type="component" value="Unassembled WGS sequence"/>
</dbReference>
<reference evidence="1 2" key="1">
    <citation type="submission" date="2020-08" db="EMBL/GenBank/DDBJ databases">
        <title>Genomic Encyclopedia of Type Strains, Phase III (KMG-III): the genomes of soil and plant-associated and newly described type strains.</title>
        <authorList>
            <person name="Whitman W."/>
        </authorList>
    </citation>
    <scope>NUCLEOTIDE SEQUENCE [LARGE SCALE GENOMIC DNA]</scope>
    <source>
        <strain evidence="1 2">CECT 7282</strain>
    </source>
</reference>
<comment type="caution">
    <text evidence="1">The sequence shown here is derived from an EMBL/GenBank/DDBJ whole genome shotgun (WGS) entry which is preliminary data.</text>
</comment>
<name>A0A839V9Q5_9GAMM</name>
<gene>
    <name evidence="1" type="ORF">FHR94_003145</name>
</gene>
<accession>A0A839V9Q5</accession>
<protein>
    <submittedName>
        <fullName evidence="1">Nucleoid-associated protein YgaU</fullName>
    </submittedName>
</protein>
<sequence>MFTKNSRYYGIETVTGRDPNGKEIRAAKLRRLPATNGRSLTVHDGDQLDVMSKRLYRDGTRYWHIADANTELEAKSLVSEANRDIEVPER</sequence>
<dbReference type="AlphaFoldDB" id="A0A839V9Q5"/>
<dbReference type="EMBL" id="JACHXP010000018">
    <property type="protein sequence ID" value="MBB3191871.1"/>
    <property type="molecule type" value="Genomic_DNA"/>
</dbReference>
<organism evidence="1 2">
    <name type="scientific">Halomonas cerina</name>
    <dbReference type="NCBI Taxonomy" id="447424"/>
    <lineage>
        <taxon>Bacteria</taxon>
        <taxon>Pseudomonadati</taxon>
        <taxon>Pseudomonadota</taxon>
        <taxon>Gammaproteobacteria</taxon>
        <taxon>Oceanospirillales</taxon>
        <taxon>Halomonadaceae</taxon>
        <taxon>Halomonas</taxon>
    </lineage>
</organism>